<sequence>MASAASAASASVATDPVLGWACIVTQDWDPLALKVRLPNQMTRPLKVKANDQIWAFSLNTGYAYCHLPKPGRILEGAPATGAIAPSKDVLQETLRRLWSTIKQEESVIKESLPGMSDMSKKIMLHRSAPEYADVVYECITTKARRIMGGGNFTVDELKRIGRVTSKSYPRQAGIYIIIYEEFGGRQPKNQTQTYHTAIYIGQTQNFLKRRRAHERQAELGNKSHHYRLAADADVMIMIPLLVQTADNVPPSFLDIAEFSMVCLFRSWYSALFIPNVPNMVAAYNLDFDACGLFSRIMSQISSTTGWNTGKTYGLNWNTPILRHPAADQCWTSWYEDKEQHYVYRTRKNIWLKPTEAYIIWHAPEHIQIPLPVARAAGFTNGQSCHLLVEVAKDKEGNYLPHPFRFVRFPPRISRNAELEKLGSVAIKIQWLPQGETEWKQYYLERSKIWQPVQGHADVPGIFRMGLLALCDVENTTYIQGPDWLPPVLPTRVQFLRYDHLGQQMTVEDVGTKTIMWPRDHTLQENAQRLIAMFPPASNPNTIIGPKPGREFFTNNRSACDLCLSQRTTTKCTYDARDHSCSNCRALCRPCTWSRFGDHVMDLFVAGKRLEELGVSVNLTREGGPHIRTLAKDPYDPDLEAAGQADLVDDDANDEVPEDEETDNDDSTDEDCDDGGSDKDHNARVARARKLKAPAANDRKKPKDDGSEDDDWEDAQSNIPATKAPAAKARITKARANSASEYEDSSGESSDGY</sequence>
<proteinExistence type="predicted"/>
<dbReference type="CDD" id="cd00067">
    <property type="entry name" value="GAL4"/>
    <property type="match status" value="1"/>
</dbReference>
<accession>A0A096PF14</accession>
<dbReference type="EMBL" id="CBMG010000421">
    <property type="protein sequence ID" value="CEG03281.1"/>
    <property type="molecule type" value="Genomic_DNA"/>
</dbReference>
<dbReference type="AlphaFoldDB" id="A0A096PF14"/>
<gene>
    <name evidence="3" type="ORF">BN851_0020410</name>
</gene>
<evidence type="ECO:0000256" key="2">
    <source>
        <dbReference type="SAM" id="MobiDB-lite"/>
    </source>
</evidence>
<evidence type="ECO:0000256" key="1">
    <source>
        <dbReference type="ARBA" id="ARBA00023242"/>
    </source>
</evidence>
<protein>
    <submittedName>
        <fullName evidence="3">WGS project CBMG000000000 data, contig CS5907-c000422</fullName>
    </submittedName>
</protein>
<evidence type="ECO:0000313" key="3">
    <source>
        <dbReference type="EMBL" id="CEG03281.1"/>
    </source>
</evidence>
<organism evidence="3">
    <name type="scientific">Fusarium acuminatum CS5907</name>
    <dbReference type="NCBI Taxonomy" id="1318461"/>
    <lineage>
        <taxon>Eukaryota</taxon>
        <taxon>Fungi</taxon>
        <taxon>Dikarya</taxon>
        <taxon>Ascomycota</taxon>
        <taxon>Pezizomycotina</taxon>
        <taxon>Sordariomycetes</taxon>
        <taxon>Hypocreomycetidae</taxon>
        <taxon>Hypocreales</taxon>
        <taxon>Nectriaceae</taxon>
        <taxon>Fusarium</taxon>
        <taxon>Fusarium tricinctum species complex</taxon>
    </lineage>
</organism>
<feature type="compositionally biased region" description="Acidic residues" evidence="2">
    <location>
        <begin position="646"/>
        <end position="674"/>
    </location>
</feature>
<feature type="region of interest" description="Disordered" evidence="2">
    <location>
        <begin position="645"/>
        <end position="752"/>
    </location>
</feature>
<keyword evidence="1" id="KW-0539">Nucleus</keyword>
<dbReference type="GO" id="GO:0008270">
    <property type="term" value="F:zinc ion binding"/>
    <property type="evidence" value="ECO:0007669"/>
    <property type="project" value="InterPro"/>
</dbReference>
<name>A0A096PF14_9HYPO</name>
<dbReference type="InterPro" id="IPR001138">
    <property type="entry name" value="Zn2Cys6_DnaBD"/>
</dbReference>
<comment type="caution">
    <text evidence="3">The sequence shown here is derived from an EMBL/GenBank/DDBJ whole genome shotgun (WGS) entry which is preliminary data.</text>
</comment>
<dbReference type="GO" id="GO:0000981">
    <property type="term" value="F:DNA-binding transcription factor activity, RNA polymerase II-specific"/>
    <property type="evidence" value="ECO:0007669"/>
    <property type="project" value="InterPro"/>
</dbReference>
<reference evidence="3" key="1">
    <citation type="submission" date="2013-05" db="EMBL/GenBank/DDBJ databases">
        <title>Draft genome sequences of six wheat associated Fusarium spp. isolates.</title>
        <authorList>
            <person name="Moolhuijzen P.M."/>
            <person name="Manners J.M."/>
            <person name="Wilcox S."/>
            <person name="Bellgard M.I."/>
            <person name="Gardiner D.M."/>
        </authorList>
    </citation>
    <scope>NUCLEOTIDE SEQUENCE</scope>
    <source>
        <strain evidence="3">CS5907</strain>
        <strain evidence="3">CS5907</strain>
    </source>
</reference>